<organism evidence="2 3">
    <name type="scientific">Spirosoma aureum</name>
    <dbReference type="NCBI Taxonomy" id="2692134"/>
    <lineage>
        <taxon>Bacteria</taxon>
        <taxon>Pseudomonadati</taxon>
        <taxon>Bacteroidota</taxon>
        <taxon>Cytophagia</taxon>
        <taxon>Cytophagales</taxon>
        <taxon>Cytophagaceae</taxon>
        <taxon>Spirosoma</taxon>
    </lineage>
</organism>
<proteinExistence type="predicted"/>
<name>A0A6G9AX59_9BACT</name>
<dbReference type="SUPFAM" id="SSF50969">
    <property type="entry name" value="YVTN repeat-like/Quinoprotein amine dehydrogenase"/>
    <property type="match status" value="1"/>
</dbReference>
<evidence type="ECO:0000313" key="3">
    <source>
        <dbReference type="Proteomes" id="UP000501802"/>
    </source>
</evidence>
<dbReference type="PANTHER" id="PTHR31270">
    <property type="entry name" value="GLUTAMINYL-PEPTIDE CYCLOTRANSFERASE"/>
    <property type="match status" value="1"/>
</dbReference>
<evidence type="ECO:0000313" key="2">
    <source>
        <dbReference type="EMBL" id="QIP16885.1"/>
    </source>
</evidence>
<dbReference type="RefSeq" id="WP_167217200.1">
    <property type="nucleotide sequence ID" value="NZ_CP050063.1"/>
</dbReference>
<dbReference type="PANTHER" id="PTHR31270:SF1">
    <property type="entry name" value="GLUTAMINYL-PEPTIDE CYCLOTRANSFERASE"/>
    <property type="match status" value="1"/>
</dbReference>
<keyword evidence="2" id="KW-0808">Transferase</keyword>
<keyword evidence="3" id="KW-1185">Reference proteome</keyword>
<dbReference type="InterPro" id="IPR011044">
    <property type="entry name" value="Quino_amine_DH_bsu"/>
</dbReference>
<evidence type="ECO:0000256" key="1">
    <source>
        <dbReference type="SAM" id="SignalP"/>
    </source>
</evidence>
<protein>
    <submittedName>
        <fullName evidence="2">Glutaminyl-peptide cyclotransferase</fullName>
    </submittedName>
</protein>
<dbReference type="AlphaFoldDB" id="A0A6G9AX59"/>
<dbReference type="Pfam" id="PF05096">
    <property type="entry name" value="Glu_cyclase_2"/>
    <property type="match status" value="1"/>
</dbReference>
<dbReference type="InterPro" id="IPR007788">
    <property type="entry name" value="QCT"/>
</dbReference>
<reference evidence="2 3" key="1">
    <citation type="submission" date="2020-03" db="EMBL/GenBank/DDBJ databases">
        <authorList>
            <person name="Kim M.K."/>
        </authorList>
    </citation>
    <scope>NUCLEOTIDE SEQUENCE [LARGE SCALE GENOMIC DNA]</scope>
    <source>
        <strain evidence="2 3">BT328</strain>
    </source>
</reference>
<dbReference type="KEGG" id="spib:G8759_31720"/>
<sequence>MLNWHIRYRVRYSLFIVLVCLAGFSCQNTKKEAKTPDDLEKPSITALVNTTYKLGDTISIQLSQPLSQATVMIDDRSAGIIQRTTNALRVRSTDQKLGLHQLVISGTTANKISFSDTLGIELWSDVTPPTLLYSVIKTYPHQTSSFTQGLEFYKGVLYEGTGLNGKSKLMQVDLPTGSIIKSIPIATQYFGEGITIMNDKIYQLTWTSGVCFRYSMNFTLEKTFTYPTQGWGLTHNDSTLILSDGSNRLYFLSPDFQRKRELAIYDHQGPVMNLNELEYVDGYVFANVWQTNRIVQIDLKSGKVVGYLDMEPILPAGIDTKANVLNGIAFQARENALYLTGKNWPALYKIQLQKALNNKALNKVARR</sequence>
<dbReference type="GO" id="GO:0016603">
    <property type="term" value="F:glutaminyl-peptide cyclotransferase activity"/>
    <property type="evidence" value="ECO:0007669"/>
    <property type="project" value="InterPro"/>
</dbReference>
<feature type="chain" id="PRO_5026060816" evidence="1">
    <location>
        <begin position="23"/>
        <end position="367"/>
    </location>
</feature>
<gene>
    <name evidence="2" type="ORF">G8759_31720</name>
</gene>
<feature type="signal peptide" evidence="1">
    <location>
        <begin position="1"/>
        <end position="22"/>
    </location>
</feature>
<dbReference type="Proteomes" id="UP000501802">
    <property type="component" value="Chromosome"/>
</dbReference>
<accession>A0A6G9AX59</accession>
<dbReference type="PROSITE" id="PS51257">
    <property type="entry name" value="PROKAR_LIPOPROTEIN"/>
    <property type="match status" value="1"/>
</dbReference>
<dbReference type="EMBL" id="CP050063">
    <property type="protein sequence ID" value="QIP16885.1"/>
    <property type="molecule type" value="Genomic_DNA"/>
</dbReference>
<keyword evidence="1" id="KW-0732">Signal</keyword>